<dbReference type="SMART" id="SM00558">
    <property type="entry name" value="JmjC"/>
    <property type="match status" value="1"/>
</dbReference>
<dbReference type="CDD" id="cd05285">
    <property type="entry name" value="sorbitol_DH"/>
    <property type="match status" value="1"/>
</dbReference>
<dbReference type="GO" id="GO:0016616">
    <property type="term" value="F:oxidoreductase activity, acting on the CH-OH group of donors, NAD or NADP as acceptor"/>
    <property type="evidence" value="ECO:0007669"/>
    <property type="project" value="InterPro"/>
</dbReference>
<comment type="similarity">
    <text evidence="2">Belongs to the JARID1 histone demethylase family.</text>
</comment>
<dbReference type="SMART" id="SM00829">
    <property type="entry name" value="PKS_ER"/>
    <property type="match status" value="1"/>
</dbReference>
<dbReference type="InterPro" id="IPR013154">
    <property type="entry name" value="ADH-like_N"/>
</dbReference>
<dbReference type="PROSITE" id="PS00059">
    <property type="entry name" value="ADH_ZINC"/>
    <property type="match status" value="1"/>
</dbReference>
<dbReference type="PANTHER" id="PTHR43161:SF9">
    <property type="entry name" value="SORBITOL DEHYDROGENASE"/>
    <property type="match status" value="1"/>
</dbReference>
<proteinExistence type="inferred from homology"/>
<evidence type="ECO:0000256" key="9">
    <source>
        <dbReference type="SAM" id="MobiDB-lite"/>
    </source>
</evidence>
<feature type="domain" description="JmjC" evidence="10">
    <location>
        <begin position="150"/>
        <end position="427"/>
    </location>
</feature>
<dbReference type="PANTHER" id="PTHR43161">
    <property type="entry name" value="SORBITOL DEHYDROGENASE"/>
    <property type="match status" value="1"/>
</dbReference>
<evidence type="ECO:0000256" key="2">
    <source>
        <dbReference type="ARBA" id="ARBA00006801"/>
    </source>
</evidence>
<dbReference type="InterPro" id="IPR036291">
    <property type="entry name" value="NAD(P)-bd_dom_sf"/>
</dbReference>
<keyword evidence="7" id="KW-0520">NAD</keyword>
<comment type="caution">
    <text evidence="11">The sequence shown here is derived from an EMBL/GenBank/DDBJ whole genome shotgun (WGS) entry which is preliminary data.</text>
</comment>
<protein>
    <recommendedName>
        <fullName evidence="10">JmjC domain-containing protein</fullName>
    </recommendedName>
</protein>
<evidence type="ECO:0000259" key="10">
    <source>
        <dbReference type="PROSITE" id="PS51184"/>
    </source>
</evidence>
<evidence type="ECO:0000256" key="8">
    <source>
        <dbReference type="RuleBase" id="RU361277"/>
    </source>
</evidence>
<evidence type="ECO:0000256" key="4">
    <source>
        <dbReference type="ARBA" id="ARBA00022723"/>
    </source>
</evidence>
<dbReference type="SUPFAM" id="SSF51735">
    <property type="entry name" value="NAD(P)-binding Rossmann-fold domains"/>
    <property type="match status" value="1"/>
</dbReference>
<evidence type="ECO:0000256" key="1">
    <source>
        <dbReference type="ARBA" id="ARBA00001947"/>
    </source>
</evidence>
<dbReference type="Gene3D" id="2.60.120.10">
    <property type="entry name" value="Jelly Rolls"/>
    <property type="match status" value="2"/>
</dbReference>
<dbReference type="InterPro" id="IPR013149">
    <property type="entry name" value="ADH-like_C"/>
</dbReference>
<sequence>MGRAPKRKRSTSNAHAHKVASTKADLKPSVDHPPLGGSQGTPTADTADLSPATFWDRWVLRRQPVVLTGHPTDATWKATQLWTNEYLSKTAGDAKVAVEQRTQAKEGFGKGRKVDTTFGQFLKAADPNLYLTTQQVGVDADGHPALCGPPVSSLQQDLPLRPSLMGHLVPQQLNLWMGHTSEGASSGLHHDFHDNLYILLRGSKRFRLFSPQQAQRMYTHGKLQKVYPNGRIVYAGSGAVLADGSDAQDVEAWQRLKAAEAALTEAEKAVQRGDKGSQRRLAQAEARLEAALDTALDEFEGLDDDFSDSADELSDEGGSGPAGHSNSKRARAAATANGKQEGEPPSFSRIDLALPDAQLRAKFPLFPGKAAALECEVRAGQMLYLPAGWFHEVTSFGGSQGGHLAFNYWFHPPDNLKPEGFWKPYTTDFWPDLWAARMRGRQSKAILYGVNDLRYEDFPMPEHISYGHVRVEVKAVGICGSDVKYWKKGRIADFVLDGPMVIGHESAGTIVEVGQGVRGLAVGDRVALEPGIPCWQNKPSREGRYNLDPDIVFHATPPHHGSLCQFIDHPADFCFPLPTSLSHEEGAMIEPLSVGVHACRRAGVGPGKSVAVLGAGPIGLVAMLGAKAFGADAIAITDVKQDNLELANRLGATMALCHSATATPQDVASSIKAALPPHGPEIVIDCVGFESTMQTAIQACMPGGKVVLVGLGADMMHLPMSTVGSKEIDVMGSFRYANTYPMCIAMMESQRVDVKPLITHRFGFSESEVADAFDTAYRSAETKAIKVMFNLE</sequence>
<feature type="compositionally biased region" description="Acidic residues" evidence="9">
    <location>
        <begin position="303"/>
        <end position="315"/>
    </location>
</feature>
<comment type="similarity">
    <text evidence="3 8">Belongs to the zinc-containing alcohol dehydrogenase family.</text>
</comment>
<dbReference type="InterPro" id="IPR011032">
    <property type="entry name" value="GroES-like_sf"/>
</dbReference>
<dbReference type="InterPro" id="IPR014710">
    <property type="entry name" value="RmlC-like_jellyroll"/>
</dbReference>
<dbReference type="InterPro" id="IPR045306">
    <property type="entry name" value="SDH-like"/>
</dbReference>
<dbReference type="Gene3D" id="3.90.180.10">
    <property type="entry name" value="Medium-chain alcohol dehydrogenases, catalytic domain"/>
    <property type="match status" value="1"/>
</dbReference>
<dbReference type="SUPFAM" id="SSF50129">
    <property type="entry name" value="GroES-like"/>
    <property type="match status" value="1"/>
</dbReference>
<dbReference type="Proteomes" id="UP001489004">
    <property type="component" value="Unassembled WGS sequence"/>
</dbReference>
<reference evidence="11 12" key="1">
    <citation type="journal article" date="2024" name="Nat. Commun.">
        <title>Phylogenomics reveals the evolutionary origins of lichenization in chlorophyte algae.</title>
        <authorList>
            <person name="Puginier C."/>
            <person name="Libourel C."/>
            <person name="Otte J."/>
            <person name="Skaloud P."/>
            <person name="Haon M."/>
            <person name="Grisel S."/>
            <person name="Petersen M."/>
            <person name="Berrin J.G."/>
            <person name="Delaux P.M."/>
            <person name="Dal Grande F."/>
            <person name="Keller J."/>
        </authorList>
    </citation>
    <scope>NUCLEOTIDE SEQUENCE [LARGE SCALE GENOMIC DNA]</scope>
    <source>
        <strain evidence="11 12">SAG 2043</strain>
    </source>
</reference>
<dbReference type="GO" id="GO:0008270">
    <property type="term" value="F:zinc ion binding"/>
    <property type="evidence" value="ECO:0007669"/>
    <property type="project" value="InterPro"/>
</dbReference>
<gene>
    <name evidence="11" type="ORF">WJX72_009022</name>
</gene>
<evidence type="ECO:0000313" key="12">
    <source>
        <dbReference type="Proteomes" id="UP001489004"/>
    </source>
</evidence>
<dbReference type="Pfam" id="PF13621">
    <property type="entry name" value="Cupin_8"/>
    <property type="match status" value="1"/>
</dbReference>
<dbReference type="AlphaFoldDB" id="A0AAW1PYG6"/>
<dbReference type="InterPro" id="IPR002328">
    <property type="entry name" value="ADH_Zn_CS"/>
</dbReference>
<dbReference type="FunFam" id="3.40.50.720:FF:000068">
    <property type="entry name" value="Sorbitol dehydrogenase"/>
    <property type="match status" value="1"/>
</dbReference>
<accession>A0AAW1PYG6</accession>
<keyword evidence="4 8" id="KW-0479">Metal-binding</keyword>
<dbReference type="EMBL" id="JALJOR010000007">
    <property type="protein sequence ID" value="KAK9814629.1"/>
    <property type="molecule type" value="Genomic_DNA"/>
</dbReference>
<keyword evidence="5 8" id="KW-0862">Zinc</keyword>
<keyword evidence="12" id="KW-1185">Reference proteome</keyword>
<feature type="compositionally biased region" description="Basic residues" evidence="9">
    <location>
        <begin position="1"/>
        <end position="20"/>
    </location>
</feature>
<evidence type="ECO:0000256" key="6">
    <source>
        <dbReference type="ARBA" id="ARBA00023002"/>
    </source>
</evidence>
<dbReference type="Gene3D" id="3.40.50.720">
    <property type="entry name" value="NAD(P)-binding Rossmann-like Domain"/>
    <property type="match status" value="1"/>
</dbReference>
<dbReference type="Pfam" id="PF08240">
    <property type="entry name" value="ADH_N"/>
    <property type="match status" value="1"/>
</dbReference>
<keyword evidence="6" id="KW-0560">Oxidoreductase</keyword>
<dbReference type="InterPro" id="IPR041667">
    <property type="entry name" value="Cupin_8"/>
</dbReference>
<evidence type="ECO:0000256" key="5">
    <source>
        <dbReference type="ARBA" id="ARBA00022833"/>
    </source>
</evidence>
<name>A0AAW1PYG6_9CHLO</name>
<dbReference type="InterPro" id="IPR020843">
    <property type="entry name" value="ER"/>
</dbReference>
<organism evidence="11 12">
    <name type="scientific">[Myrmecia] bisecta</name>
    <dbReference type="NCBI Taxonomy" id="41462"/>
    <lineage>
        <taxon>Eukaryota</taxon>
        <taxon>Viridiplantae</taxon>
        <taxon>Chlorophyta</taxon>
        <taxon>core chlorophytes</taxon>
        <taxon>Trebouxiophyceae</taxon>
        <taxon>Trebouxiales</taxon>
        <taxon>Trebouxiaceae</taxon>
        <taxon>Myrmecia</taxon>
    </lineage>
</organism>
<dbReference type="PROSITE" id="PS51184">
    <property type="entry name" value="JMJC"/>
    <property type="match status" value="1"/>
</dbReference>
<dbReference type="SUPFAM" id="SSF51197">
    <property type="entry name" value="Clavaminate synthase-like"/>
    <property type="match status" value="1"/>
</dbReference>
<evidence type="ECO:0000313" key="11">
    <source>
        <dbReference type="EMBL" id="KAK9814629.1"/>
    </source>
</evidence>
<dbReference type="Pfam" id="PF00107">
    <property type="entry name" value="ADH_zinc_N"/>
    <property type="match status" value="1"/>
</dbReference>
<dbReference type="InterPro" id="IPR003347">
    <property type="entry name" value="JmjC_dom"/>
</dbReference>
<evidence type="ECO:0000256" key="3">
    <source>
        <dbReference type="ARBA" id="ARBA00008072"/>
    </source>
</evidence>
<comment type="cofactor">
    <cofactor evidence="1 8">
        <name>Zn(2+)</name>
        <dbReference type="ChEBI" id="CHEBI:29105"/>
    </cofactor>
</comment>
<feature type="region of interest" description="Disordered" evidence="9">
    <location>
        <begin position="1"/>
        <end position="48"/>
    </location>
</feature>
<feature type="region of interest" description="Disordered" evidence="9">
    <location>
        <begin position="303"/>
        <end position="348"/>
    </location>
</feature>
<evidence type="ECO:0000256" key="7">
    <source>
        <dbReference type="ARBA" id="ARBA00023027"/>
    </source>
</evidence>